<keyword evidence="1" id="KW-0812">Transmembrane</keyword>
<accession>A0A0W8FY87</accession>
<dbReference type="EMBL" id="LNQE01000581">
    <property type="protein sequence ID" value="KUG25883.1"/>
    <property type="molecule type" value="Genomic_DNA"/>
</dbReference>
<evidence type="ECO:0000313" key="2">
    <source>
        <dbReference type="EMBL" id="KUG25883.1"/>
    </source>
</evidence>
<protein>
    <submittedName>
        <fullName evidence="2">Uncharacterized protein</fullName>
    </submittedName>
</protein>
<dbReference type="AlphaFoldDB" id="A0A0W8FY87"/>
<proteinExistence type="predicted"/>
<gene>
    <name evidence="2" type="ORF">ASZ90_004284</name>
</gene>
<feature type="transmembrane region" description="Helical" evidence="1">
    <location>
        <begin position="23"/>
        <end position="47"/>
    </location>
</feature>
<name>A0A0W8FY87_9ZZZZ</name>
<comment type="caution">
    <text evidence="2">The sequence shown here is derived from an EMBL/GenBank/DDBJ whole genome shotgun (WGS) entry which is preliminary data.</text>
</comment>
<organism evidence="2">
    <name type="scientific">hydrocarbon metagenome</name>
    <dbReference type="NCBI Taxonomy" id="938273"/>
    <lineage>
        <taxon>unclassified sequences</taxon>
        <taxon>metagenomes</taxon>
        <taxon>ecological metagenomes</taxon>
    </lineage>
</organism>
<evidence type="ECO:0000256" key="1">
    <source>
        <dbReference type="SAM" id="Phobius"/>
    </source>
</evidence>
<keyword evidence="1" id="KW-0472">Membrane</keyword>
<reference evidence="2" key="1">
    <citation type="journal article" date="2015" name="Proc. Natl. Acad. Sci. U.S.A.">
        <title>Networks of energetic and metabolic interactions define dynamics in microbial communities.</title>
        <authorList>
            <person name="Embree M."/>
            <person name="Liu J.K."/>
            <person name="Al-Bassam M.M."/>
            <person name="Zengler K."/>
        </authorList>
    </citation>
    <scope>NUCLEOTIDE SEQUENCE</scope>
</reference>
<keyword evidence="1" id="KW-1133">Transmembrane helix</keyword>
<sequence>MVGVIIIIKSGALNFKIKRHKRWFLVIIGGYFYFVFLHAFLIIAALYL</sequence>